<dbReference type="EMBL" id="KX534209">
    <property type="protein sequence ID" value="AQN80502.1"/>
    <property type="molecule type" value="mRNA"/>
</dbReference>
<gene>
    <name evidence="2" type="ORF">c29579_g2_i1</name>
</gene>
<name>A0A1S5VGW3_LEPPA</name>
<feature type="compositionally biased region" description="Basic and acidic residues" evidence="1">
    <location>
        <begin position="19"/>
        <end position="34"/>
    </location>
</feature>
<feature type="region of interest" description="Disordered" evidence="1">
    <location>
        <begin position="177"/>
        <end position="201"/>
    </location>
</feature>
<organism evidence="2">
    <name type="scientific">Lepidosiren paradoxus</name>
    <name type="common">South American lungfish</name>
    <dbReference type="NCBI Taxonomy" id="7883"/>
    <lineage>
        <taxon>Eukaryota</taxon>
        <taxon>Metazoa</taxon>
        <taxon>Chordata</taxon>
        <taxon>Craniata</taxon>
        <taxon>Vertebrata</taxon>
        <taxon>Euteleostomi</taxon>
        <taxon>Dipnomorpha</taxon>
        <taxon>Ceratodontiformes</taxon>
        <taxon>Lepidosirenoidei</taxon>
        <taxon>Lepidosirenidae</taxon>
        <taxon>Lepidosiren</taxon>
    </lineage>
</organism>
<proteinExistence type="evidence at transcript level"/>
<sequence length="266" mass="30795">MVREQGELYNVEQEIKKLKARKDDREVEKSRLEQRQTGSVQMDWGDNAEKLKRTDYDIVMNKNQDNDRFSSDESQERNDFNQEGSIRLPTLYIAGIPKPRVESSYLLKVTVYNILKSLLHEKIKWSDIMSSYRYRVPPARGKICVVVKNNSLKQIILEKGSLLVDCGVRISDSLSSFQQGEQNDEEQEQKSSSKQKPVNQQRITKCLVQNGEITHVDEYRPSSGNGRGKRNKNKRVNTFLEKKSETSYRSDLVMSTRVELSSTYTT</sequence>
<feature type="region of interest" description="Disordered" evidence="1">
    <location>
        <begin position="217"/>
        <end position="238"/>
    </location>
</feature>
<evidence type="ECO:0000313" key="2">
    <source>
        <dbReference type="EMBL" id="AQN80502.1"/>
    </source>
</evidence>
<accession>A0A1S5VGW3</accession>
<evidence type="ECO:0000256" key="1">
    <source>
        <dbReference type="SAM" id="MobiDB-lite"/>
    </source>
</evidence>
<dbReference type="AlphaFoldDB" id="A0A1S5VGW3"/>
<reference evidence="2" key="1">
    <citation type="journal article" date="2016" name="Nat. Commun.">
        <title>Tetrapod limb and sarcopterygian fin regeneration share a core genetic programme.</title>
        <authorList>
            <person name="Nogueira A.F."/>
            <person name="Costa C.M."/>
            <person name="Lorena J."/>
            <person name="Moreira R.N."/>
            <person name="Frota-Lima G.N."/>
            <person name="Furtado C."/>
            <person name="Robinson M."/>
            <person name="Amemiya C.T."/>
            <person name="Darnet S."/>
            <person name="Schneider I."/>
        </authorList>
    </citation>
    <scope>NUCLEOTIDE SEQUENCE</scope>
</reference>
<feature type="region of interest" description="Disordered" evidence="1">
    <location>
        <begin position="19"/>
        <end position="46"/>
    </location>
</feature>
<protein>
    <submittedName>
        <fullName evidence="2">Uncharacterized protein</fullName>
    </submittedName>
</protein>